<accession>A0A8T1N0N7</accession>
<reference evidence="1 2" key="1">
    <citation type="journal article" date="2018" name="Biotechnol. Adv.">
        <title>Improved genomic resources and new bioinformatic workflow for the carcinogenic parasite Clonorchis sinensis: Biotechnological implications.</title>
        <authorList>
            <person name="Wang D."/>
            <person name="Korhonen P.K."/>
            <person name="Gasser R.B."/>
            <person name="Young N.D."/>
        </authorList>
    </citation>
    <scope>NUCLEOTIDE SEQUENCE [LARGE SCALE GENOMIC DNA]</scope>
    <source>
        <strain evidence="1">Cs-k2</strain>
    </source>
</reference>
<evidence type="ECO:0000313" key="2">
    <source>
        <dbReference type="Proteomes" id="UP000286415"/>
    </source>
</evidence>
<sequence length="132" mass="14920">MKTSTDKRDSRVTQKVMVRVIRWIASKAVHCISGQRCRTDTSEFLTVTGLQLNRNTTLTSLDTCTPTGSFVSELFLDETLLSNYPQIYKIGRCAFIFAKMKRDHHLPEDENPPPNKDQCTVLPPTFLIGGDN</sequence>
<dbReference type="AlphaFoldDB" id="A0A8T1N0N7"/>
<proteinExistence type="predicted"/>
<name>A0A8T1N0N7_CLOSI</name>
<gene>
    <name evidence="1" type="ORF">CSKR_203847</name>
</gene>
<comment type="caution">
    <text evidence="1">The sequence shown here is derived from an EMBL/GenBank/DDBJ whole genome shotgun (WGS) entry which is preliminary data.</text>
</comment>
<keyword evidence="2" id="KW-1185">Reference proteome</keyword>
<dbReference type="EMBL" id="NIRI02000005">
    <property type="protein sequence ID" value="KAG5455187.1"/>
    <property type="molecule type" value="Genomic_DNA"/>
</dbReference>
<organism evidence="1 2">
    <name type="scientific">Clonorchis sinensis</name>
    <name type="common">Chinese liver fluke</name>
    <dbReference type="NCBI Taxonomy" id="79923"/>
    <lineage>
        <taxon>Eukaryota</taxon>
        <taxon>Metazoa</taxon>
        <taxon>Spiralia</taxon>
        <taxon>Lophotrochozoa</taxon>
        <taxon>Platyhelminthes</taxon>
        <taxon>Trematoda</taxon>
        <taxon>Digenea</taxon>
        <taxon>Opisthorchiida</taxon>
        <taxon>Opisthorchiata</taxon>
        <taxon>Opisthorchiidae</taxon>
        <taxon>Clonorchis</taxon>
    </lineage>
</organism>
<reference evidence="1 2" key="2">
    <citation type="journal article" date="2021" name="Genomics">
        <title>High-quality reference genome for Clonorchis sinensis.</title>
        <authorList>
            <person name="Young N.D."/>
            <person name="Stroehlein A.J."/>
            <person name="Kinkar L."/>
            <person name="Wang T."/>
            <person name="Sohn W.M."/>
            <person name="Chang B.C.H."/>
            <person name="Kaur P."/>
            <person name="Weisz D."/>
            <person name="Dudchenko O."/>
            <person name="Aiden E.L."/>
            <person name="Korhonen P.K."/>
            <person name="Gasser R.B."/>
        </authorList>
    </citation>
    <scope>NUCLEOTIDE SEQUENCE [LARGE SCALE GENOMIC DNA]</scope>
    <source>
        <strain evidence="1">Cs-k2</strain>
    </source>
</reference>
<dbReference type="Proteomes" id="UP000286415">
    <property type="component" value="Unassembled WGS sequence"/>
</dbReference>
<protein>
    <submittedName>
        <fullName evidence="1">Uncharacterized protein</fullName>
    </submittedName>
</protein>
<evidence type="ECO:0000313" key="1">
    <source>
        <dbReference type="EMBL" id="KAG5455187.1"/>
    </source>
</evidence>